<keyword evidence="7" id="KW-1185">Reference proteome</keyword>
<evidence type="ECO:0000256" key="5">
    <source>
        <dbReference type="SAM" id="Coils"/>
    </source>
</evidence>
<comment type="caution">
    <text evidence="6">The sequence shown here is derived from an EMBL/GenBank/DDBJ whole genome shotgun (WGS) entry which is preliminary data.</text>
</comment>
<evidence type="ECO:0000313" key="6">
    <source>
        <dbReference type="EMBL" id="MCG6226750.1"/>
    </source>
</evidence>
<organism evidence="6 7">
    <name type="scientific">Staphylococcus warneri</name>
    <dbReference type="NCBI Taxonomy" id="1292"/>
    <lineage>
        <taxon>Bacteria</taxon>
        <taxon>Bacillati</taxon>
        <taxon>Bacillota</taxon>
        <taxon>Bacilli</taxon>
        <taxon>Bacillales</taxon>
        <taxon>Staphylococcaceae</taxon>
        <taxon>Staphylococcus</taxon>
    </lineage>
</organism>
<name>A0ABS9NJ06_STAWA</name>
<evidence type="ECO:0000256" key="3">
    <source>
        <dbReference type="ARBA" id="ARBA00029953"/>
    </source>
</evidence>
<keyword evidence="5" id="KW-0175">Coiled coil</keyword>
<evidence type="ECO:0000256" key="4">
    <source>
        <dbReference type="ARBA" id="ARBA00031709"/>
    </source>
</evidence>
<dbReference type="NCBIfam" id="NF041497">
    <property type="entry name" value="MobV"/>
    <property type="match status" value="1"/>
</dbReference>
<dbReference type="CDD" id="cd17242">
    <property type="entry name" value="MobM_relaxase"/>
    <property type="match status" value="1"/>
</dbReference>
<dbReference type="EMBL" id="JAANHJ010000003">
    <property type="protein sequence ID" value="MCG6226750.1"/>
    <property type="molecule type" value="Genomic_DNA"/>
</dbReference>
<feature type="coiled-coil region" evidence="5">
    <location>
        <begin position="296"/>
        <end position="377"/>
    </location>
</feature>
<comment type="similarity">
    <text evidence="2">Belongs to the plasmid mobilization pre family.</text>
</comment>
<feature type="coiled-coil region" evidence="5">
    <location>
        <begin position="200"/>
        <end position="259"/>
    </location>
</feature>
<dbReference type="Proteomes" id="UP000814367">
    <property type="component" value="Unassembled WGS sequence"/>
</dbReference>
<gene>
    <name evidence="6" type="ORF">G8J23_12285</name>
</gene>
<reference evidence="6 7" key="1">
    <citation type="submission" date="2020-03" db="EMBL/GenBank/DDBJ databases">
        <title>Comparative genetics of Staphylococcus warneri persistents from caprine mastitis.</title>
        <authorList>
            <person name="Franca C.A."/>
            <person name="Rosa D.S."/>
            <person name="Silva A."/>
            <person name="Rodrigues D.L.N."/>
            <person name="Santos R.G."/>
            <person name="Castillo R.E.H."/>
            <person name="Moreira M.A.S."/>
            <person name="Lima M.C."/>
            <person name="Gouveia G.V."/>
            <person name="Gouveia J.J.S."/>
            <person name="Souza R.F.S."/>
            <person name="Bertram B."/>
            <person name="Azevedo V."/>
            <person name="Costa M."/>
        </authorList>
    </citation>
    <scope>NUCLEOTIDE SEQUENCE [LARGE SCALE GENOMIC DNA]</scope>
    <source>
        <strain evidence="6 7">Cap 9.2</strain>
    </source>
</reference>
<evidence type="ECO:0000256" key="2">
    <source>
        <dbReference type="ARBA" id="ARBA00010657"/>
    </source>
</evidence>
<sequence>MSYSIIRVEKIKSSVNTTGIQKHVQRENNNYGNEDIQQELTQENYDLVNEEPINFNDEIEKKIEERYTVNRAIRKDAVKHIDGIVTTDKDYFDDLTLEQTRDYFNDSLDFIKDEYGEENILYATVHMDETTPHMHFGVVPITDDGRLSAKKMLGNKKAFTDFQNRYNEHMNRRGYNLERGESKHITGAKHEEMNVYKQKTNYHKQEMERQQKEVESLKDKKQNIEKEMNEQITSSKAHIDDLQNEYKELGEMYKKDKKRLEKPLNVEYEQETKVEGGLFNKEEVQTGNVVLKESDFNELLEQSKSANRILERYEDLNNGTEMTKLRNEIDDLKQNLDKAVEFHEEDEQEIKHLHSENKFLKQENQSLRTENKKQVEVINGVKDAFHNTMNAFEKVLGKDRFKNCVLKVDKMLNNNQTFRNLVVGFDDKYKEVFTRNDKLNLAKENMYVSQKINVKDMDKQIVKSELETSDSLLTLEINVRDKDFKQFLEEPDKYVVVAPVNMDDKPLLISLDNIDLDKPLEFDKDLGLGESQEIDMDLDLDLER</sequence>
<protein>
    <recommendedName>
        <fullName evidence="4">Mobilization protein</fullName>
    </recommendedName>
    <alternativeName>
        <fullName evidence="3">Plasmid recombinase</fullName>
    </alternativeName>
</protein>
<evidence type="ECO:0000256" key="1">
    <source>
        <dbReference type="ARBA" id="ARBA00002445"/>
    </source>
</evidence>
<comment type="function">
    <text evidence="1">The interaction of the RSA site and the PRE protein may not only serves a function in plasmid maintenance, but may also contributes to the distribution of small antibiotic resistance plasmids among Gram-positive bacteria.</text>
</comment>
<evidence type="ECO:0000313" key="7">
    <source>
        <dbReference type="Proteomes" id="UP000814367"/>
    </source>
</evidence>
<dbReference type="InterPro" id="IPR001668">
    <property type="entry name" value="Mob_Pre"/>
</dbReference>
<accession>A0ABS9NJ06</accession>
<dbReference type="Pfam" id="PF01076">
    <property type="entry name" value="Mob_Pre"/>
    <property type="match status" value="1"/>
</dbReference>
<proteinExistence type="inferred from homology"/>